<dbReference type="GO" id="GO:0005975">
    <property type="term" value="P:carbohydrate metabolic process"/>
    <property type="evidence" value="ECO:0007669"/>
    <property type="project" value="InterPro"/>
</dbReference>
<reference evidence="9 10" key="1">
    <citation type="submission" date="2019-08" db="EMBL/GenBank/DDBJ databases">
        <title>Pedobacter sp. nov., isolated from Han river, South Korea.</title>
        <authorList>
            <person name="Lee D.-H."/>
            <person name="Kim Y.-S."/>
            <person name="Hwang E.-M."/>
            <person name="Le Tran T.C."/>
            <person name="Cha C.-J."/>
        </authorList>
    </citation>
    <scope>NUCLEOTIDE SEQUENCE [LARGE SCALE GENOMIC DNA]</scope>
    <source>
        <strain evidence="9 10">CJ43</strain>
    </source>
</reference>
<dbReference type="PANTHER" id="PTHR22762">
    <property type="entry name" value="ALPHA-GLUCOSIDASE"/>
    <property type="match status" value="1"/>
</dbReference>
<evidence type="ECO:0000256" key="2">
    <source>
        <dbReference type="ARBA" id="ARBA00022801"/>
    </source>
</evidence>
<dbReference type="Pfam" id="PF01055">
    <property type="entry name" value="Glyco_hydro_31_2nd"/>
    <property type="match status" value="1"/>
</dbReference>
<dbReference type="KEGG" id="pej:FYC62_16930"/>
<evidence type="ECO:0000256" key="1">
    <source>
        <dbReference type="ARBA" id="ARBA00007806"/>
    </source>
</evidence>
<evidence type="ECO:0000259" key="6">
    <source>
        <dbReference type="Pfam" id="PF13802"/>
    </source>
</evidence>
<dbReference type="Pfam" id="PF21365">
    <property type="entry name" value="Glyco_hydro_31_3rd"/>
    <property type="match status" value="1"/>
</dbReference>
<feature type="domain" description="Glycoside hydrolase family 31 N-terminal" evidence="6">
    <location>
        <begin position="62"/>
        <end position="232"/>
    </location>
</feature>
<dbReference type="PANTHER" id="PTHR22762:SF166">
    <property type="entry name" value="ALPHA-GLUCOSIDASE"/>
    <property type="match status" value="1"/>
</dbReference>
<dbReference type="GO" id="GO:0030246">
    <property type="term" value="F:carbohydrate binding"/>
    <property type="evidence" value="ECO:0007669"/>
    <property type="project" value="InterPro"/>
</dbReference>
<dbReference type="Pfam" id="PF17137">
    <property type="entry name" value="DUF5110"/>
    <property type="match status" value="1"/>
</dbReference>
<dbReference type="SUPFAM" id="SSF51011">
    <property type="entry name" value="Glycosyl hydrolase domain"/>
    <property type="match status" value="1"/>
</dbReference>
<sequence length="819" mass="95682">MKEQEPKGLPIEITAEDLEQDIQHVNNPIVGLKPIEKKYLGKVTEVRQENNRYIFSDGDASVEIRVVSDEIIKVRMAPHSVFLEEFSYAVPKLDQRVAVFTFTEEDDKYAVSTNTVTCFINKEDFRISFADNESNIINEDFQAMHYEENVQFGGYYVYCTKTCFPEESFYGLGDKPTDFNLRGKRLQNWNSDTYSFAKHQDPLYRSIPFYISLNKGVAHGIFMDNTFKTHFDFAQEDNGKTSFWADGGELQYYYIHGPHMMDVVKRYHTLTGTHKLPPIWALGYHQCRWSYYPESKLKDLADNFRKRKIPCDALYLDIDYMDGYRCFTWNKKYFPNPKKMIKELSDDGFKTVVIIDPGIKVDNNYWVFKEGKENKYFCRRSDDYFMEGHVWPGRCQFPDFTNPEVRQWWGTLFKELVEVGVAGVWNDMNEPAVFGSGTFPDDVRHQYDGHRGSHRKAHNVYGMQMVRATYDGLKLLQKNKRPFTITRAGYAGVQRYSSVWTGDNVATWEHLKIGSIQMQRLSVSGIPFAGTDIGGFSGEPSGELFTRWIQLGVFSPFMRAHSAGDTAEREPWSFGPELEDINRKFIELRYKLLPYIYSTFWEHHRYGFPILRPVVMIEQHNPTNHYREDEFTFGDKILVCPVLEEGATSRRLYLPEGQWFDYWTHETITGGKELDVLAPLDSMPIFVKAGSVIPEFPVMQHVNEFEVEEMIFQVYYSDYEVNSFYFEDHGDTFAYEQDIYLEKKFVVNGDKKSMLIKQSIEGLFTPRYETYDLKIIGLPFKPSKVVVDGKDYIGDLAFDDLKRVRLKVNKNFRQVQIFK</sequence>
<dbReference type="GO" id="GO:0004553">
    <property type="term" value="F:hydrolase activity, hydrolyzing O-glycosyl compounds"/>
    <property type="evidence" value="ECO:0007669"/>
    <property type="project" value="InterPro"/>
</dbReference>
<dbReference type="CDD" id="cd06604">
    <property type="entry name" value="GH31_glucosidase_II_MalA"/>
    <property type="match status" value="1"/>
</dbReference>
<dbReference type="InterPro" id="IPR025887">
    <property type="entry name" value="Glyco_hydro_31_N_dom"/>
</dbReference>
<dbReference type="SUPFAM" id="SSF74650">
    <property type="entry name" value="Galactose mutarotase-like"/>
    <property type="match status" value="1"/>
</dbReference>
<dbReference type="SUPFAM" id="SSF51445">
    <property type="entry name" value="(Trans)glycosidases"/>
    <property type="match status" value="1"/>
</dbReference>
<proteinExistence type="inferred from homology"/>
<gene>
    <name evidence="9" type="ORF">FYC62_16930</name>
</gene>
<keyword evidence="2 4" id="KW-0378">Hydrolase</keyword>
<dbReference type="Gene3D" id="2.60.40.1760">
    <property type="entry name" value="glycosyl hydrolase (family 31)"/>
    <property type="match status" value="1"/>
</dbReference>
<evidence type="ECO:0000313" key="9">
    <source>
        <dbReference type="EMBL" id="QEK53179.1"/>
    </source>
</evidence>
<evidence type="ECO:0000259" key="5">
    <source>
        <dbReference type="Pfam" id="PF01055"/>
    </source>
</evidence>
<feature type="domain" description="Glycoside hydrolase family 31 TIM barrel" evidence="5">
    <location>
        <begin position="275"/>
        <end position="598"/>
    </location>
</feature>
<feature type="domain" description="DUF5110" evidence="7">
    <location>
        <begin position="710"/>
        <end position="777"/>
    </location>
</feature>
<evidence type="ECO:0000313" key="10">
    <source>
        <dbReference type="Proteomes" id="UP000323653"/>
    </source>
</evidence>
<dbReference type="PROSITE" id="PS00129">
    <property type="entry name" value="GLYCOSYL_HYDROL_F31_1"/>
    <property type="match status" value="1"/>
</dbReference>
<feature type="domain" description="Glycosyl hydrolase family 31 C-terminal" evidence="8">
    <location>
        <begin position="607"/>
        <end position="693"/>
    </location>
</feature>
<dbReference type="InterPro" id="IPR013780">
    <property type="entry name" value="Glyco_hydro_b"/>
</dbReference>
<dbReference type="InterPro" id="IPR017853">
    <property type="entry name" value="GH"/>
</dbReference>
<dbReference type="Proteomes" id="UP000323653">
    <property type="component" value="Chromosome"/>
</dbReference>
<dbReference type="Gene3D" id="2.60.40.1180">
    <property type="entry name" value="Golgi alpha-mannosidase II"/>
    <property type="match status" value="2"/>
</dbReference>
<keyword evidence="10" id="KW-1185">Reference proteome</keyword>
<evidence type="ECO:0000256" key="3">
    <source>
        <dbReference type="ARBA" id="ARBA00023295"/>
    </source>
</evidence>
<dbReference type="InterPro" id="IPR030458">
    <property type="entry name" value="Glyco_hydro_31_AS"/>
</dbReference>
<organism evidence="9 10">
    <name type="scientific">Pedobacter aquae</name>
    <dbReference type="NCBI Taxonomy" id="2605747"/>
    <lineage>
        <taxon>Bacteria</taxon>
        <taxon>Pseudomonadati</taxon>
        <taxon>Bacteroidota</taxon>
        <taxon>Sphingobacteriia</taxon>
        <taxon>Sphingobacteriales</taxon>
        <taxon>Sphingobacteriaceae</taxon>
        <taxon>Pedobacter</taxon>
    </lineage>
</organism>
<dbReference type="InterPro" id="IPR033403">
    <property type="entry name" value="DUF5110"/>
</dbReference>
<dbReference type="RefSeq" id="WP_149075803.1">
    <property type="nucleotide sequence ID" value="NZ_CP043329.1"/>
</dbReference>
<evidence type="ECO:0000259" key="7">
    <source>
        <dbReference type="Pfam" id="PF17137"/>
    </source>
</evidence>
<comment type="similarity">
    <text evidence="1 4">Belongs to the glycosyl hydrolase 31 family.</text>
</comment>
<evidence type="ECO:0000256" key="4">
    <source>
        <dbReference type="RuleBase" id="RU361185"/>
    </source>
</evidence>
<name>A0A5C0VM10_9SPHI</name>
<dbReference type="EMBL" id="CP043329">
    <property type="protein sequence ID" value="QEK53179.1"/>
    <property type="molecule type" value="Genomic_DNA"/>
</dbReference>
<dbReference type="InterPro" id="IPR048395">
    <property type="entry name" value="Glyco_hydro_31_C"/>
</dbReference>
<keyword evidence="3 4" id="KW-0326">Glycosidase</keyword>
<dbReference type="AlphaFoldDB" id="A0A5C0VM10"/>
<dbReference type="Gene3D" id="3.20.20.80">
    <property type="entry name" value="Glycosidases"/>
    <property type="match status" value="1"/>
</dbReference>
<dbReference type="InterPro" id="IPR011013">
    <property type="entry name" value="Gal_mutarotase_sf_dom"/>
</dbReference>
<accession>A0A5C0VM10</accession>
<protein>
    <submittedName>
        <fullName evidence="9">Glycoside hydrolase family 31 protein</fullName>
    </submittedName>
</protein>
<dbReference type="Pfam" id="PF13802">
    <property type="entry name" value="Gal_mutarotas_2"/>
    <property type="match status" value="1"/>
</dbReference>
<dbReference type="CDD" id="cd14752">
    <property type="entry name" value="GH31_N"/>
    <property type="match status" value="1"/>
</dbReference>
<evidence type="ECO:0000259" key="8">
    <source>
        <dbReference type="Pfam" id="PF21365"/>
    </source>
</evidence>
<dbReference type="InterPro" id="IPR000322">
    <property type="entry name" value="Glyco_hydro_31_TIM"/>
</dbReference>